<gene>
    <name evidence="1" type="ORF">QQ91_004590</name>
</gene>
<dbReference type="EMBL" id="JTHE02000003">
    <property type="protein sequence ID" value="NEV66389.1"/>
    <property type="molecule type" value="Genomic_DNA"/>
</dbReference>
<accession>A0A0C1YD53</accession>
<evidence type="ECO:0000313" key="1">
    <source>
        <dbReference type="EMBL" id="NEV66389.1"/>
    </source>
</evidence>
<reference evidence="1" key="1">
    <citation type="submission" date="2014-11" db="EMBL/GenBank/DDBJ databases">
        <authorList>
            <person name="Malar M.C."/>
            <person name="Sen D."/>
            <person name="Tripathy S."/>
        </authorList>
    </citation>
    <scope>NUCLEOTIDE SEQUENCE</scope>
    <source>
        <strain evidence="1">BDU141951</strain>
    </source>
</reference>
<comment type="caution">
    <text evidence="1">The sequence shown here is derived from an EMBL/GenBank/DDBJ whole genome shotgun (WGS) entry which is preliminary data.</text>
</comment>
<protein>
    <submittedName>
        <fullName evidence="1">Uncharacterized protein</fullName>
    </submittedName>
</protein>
<reference evidence="1" key="2">
    <citation type="journal article" date="2015" name="Genome Announc.">
        <title>Draft Genome Sequence of Filamentous Marine Cyanobacterium Lyngbya confervoides Strain BDU141951.</title>
        <authorList>
            <person name="Chandrababunaidu M.M."/>
            <person name="Sen D."/>
            <person name="Tripathy S."/>
        </authorList>
    </citation>
    <scope>NUCLEOTIDE SEQUENCE</scope>
    <source>
        <strain evidence="1">BDU141951</strain>
    </source>
</reference>
<proteinExistence type="predicted"/>
<sequence>MRSKKALKIDLQAEYPCPCRRSGVLKPIALTEAFGCHRCQQIFVIQDDGYLLEQLSTHYPYKRVWYWTGNQWRLDHSALSNHYLPLATMLFGVGMFVLLLAILQPPSSLGMFLRLLTVAAVALLFLVVFWLSCRR</sequence>
<organism evidence="1">
    <name type="scientific">Lyngbya confervoides BDU141951</name>
    <dbReference type="NCBI Taxonomy" id="1574623"/>
    <lineage>
        <taxon>Bacteria</taxon>
        <taxon>Bacillati</taxon>
        <taxon>Cyanobacteriota</taxon>
        <taxon>Cyanophyceae</taxon>
        <taxon>Oscillatoriophycideae</taxon>
        <taxon>Oscillatoriales</taxon>
        <taxon>Microcoleaceae</taxon>
        <taxon>Lyngbya</taxon>
    </lineage>
</organism>
<name>A0A0C1YD53_9CYAN</name>
<dbReference type="AlphaFoldDB" id="A0A0C1YD53"/>
<reference evidence="1" key="3">
    <citation type="submission" date="2020-02" db="EMBL/GenBank/DDBJ databases">
        <authorList>
            <person name="Sarangi A.N."/>
            <person name="Ghosh S."/>
            <person name="Mukherjee M."/>
            <person name="Tripathy S."/>
        </authorList>
    </citation>
    <scope>NUCLEOTIDE SEQUENCE</scope>
    <source>
        <strain evidence="1">BDU141951</strain>
    </source>
</reference>